<dbReference type="SUPFAM" id="SSF88713">
    <property type="entry name" value="Glycoside hydrolase/deacetylase"/>
    <property type="match status" value="1"/>
</dbReference>
<dbReference type="EMBL" id="FNKH01000003">
    <property type="protein sequence ID" value="SDR29725.1"/>
    <property type="molecule type" value="Genomic_DNA"/>
</dbReference>
<dbReference type="PANTHER" id="PTHR43123:SF4">
    <property type="entry name" value="POLYSACCHARIDE DEACETYLASE"/>
    <property type="match status" value="1"/>
</dbReference>
<dbReference type="InterPro" id="IPR011330">
    <property type="entry name" value="Glyco_hydro/deAcase_b/a-brl"/>
</dbReference>
<dbReference type="Proteomes" id="UP000181917">
    <property type="component" value="Unassembled WGS sequence"/>
</dbReference>
<name>A0A1H1HWB2_9MICC</name>
<dbReference type="Gene3D" id="3.20.20.370">
    <property type="entry name" value="Glycoside hydrolase/deacetylase"/>
    <property type="match status" value="1"/>
</dbReference>
<reference evidence="1 2" key="1">
    <citation type="submission" date="2016-10" db="EMBL/GenBank/DDBJ databases">
        <authorList>
            <person name="de Groot N.N."/>
        </authorList>
    </citation>
    <scope>NUCLEOTIDE SEQUENCE [LARGE SCALE GENOMIC DNA]</scope>
    <source>
        <strain evidence="1 2">DSM 20117</strain>
    </source>
</reference>
<dbReference type="GO" id="GO:0005975">
    <property type="term" value="P:carbohydrate metabolic process"/>
    <property type="evidence" value="ECO:0007669"/>
    <property type="project" value="InterPro"/>
</dbReference>
<sequence>MNAHGLNVVRPPLAAEPGYDHGWFPYTPLPTRRLNHWPNGSGLALSIILDVRAAEWEDPAPAVGVPGGRGPAPYPDFPRMSHLEFGHRVGLFRLASICGEAGIPWAAALDVLTAERYPRVLSLLQEQAAEILSGGLSSSRAISSLMSEAEENDYIAQTLNRLERVTGSRPRGWMSPQGSQSFRTPGLLGRNGVAYVADWANDEQPYAVTGAGDLWSLPVSWELSDLSAMFMRGLGPGSYTGAVLEAVDVLAAESQSLPRMLCLHLHPWLSGEPFRARAVRGLLVQLAARDDIWWTTPSAIVEHGRSGAQ</sequence>
<gene>
    <name evidence="1" type="ORF">SAMN04489742_4727</name>
</gene>
<dbReference type="KEGG" id="acry:AC20117_22985"/>
<dbReference type="PANTHER" id="PTHR43123">
    <property type="entry name" value="POLYSACCHARIDE DEACETYLASE-RELATED"/>
    <property type="match status" value="1"/>
</dbReference>
<evidence type="ECO:0000313" key="1">
    <source>
        <dbReference type="EMBL" id="SDR29725.1"/>
    </source>
</evidence>
<dbReference type="STRING" id="37928.SAMN04489742_4727"/>
<dbReference type="RefSeq" id="WP_074703514.1">
    <property type="nucleotide sequence ID" value="NZ_CP018865.1"/>
</dbReference>
<accession>A0A1H1HWB2</accession>
<evidence type="ECO:0008006" key="3">
    <source>
        <dbReference type="Google" id="ProtNLM"/>
    </source>
</evidence>
<organism evidence="1 2">
    <name type="scientific">Crystallibacter crystallopoietes</name>
    <dbReference type="NCBI Taxonomy" id="37928"/>
    <lineage>
        <taxon>Bacteria</taxon>
        <taxon>Bacillati</taxon>
        <taxon>Actinomycetota</taxon>
        <taxon>Actinomycetes</taxon>
        <taxon>Micrococcales</taxon>
        <taxon>Micrococcaceae</taxon>
        <taxon>Crystallibacter</taxon>
    </lineage>
</organism>
<dbReference type="OrthoDB" id="9787041at2"/>
<protein>
    <recommendedName>
        <fullName evidence="3">Polysaccharide deacetylase</fullName>
    </recommendedName>
</protein>
<keyword evidence="2" id="KW-1185">Reference proteome</keyword>
<proteinExistence type="predicted"/>
<dbReference type="AlphaFoldDB" id="A0A1H1HWB2"/>
<evidence type="ECO:0000313" key="2">
    <source>
        <dbReference type="Proteomes" id="UP000181917"/>
    </source>
</evidence>